<feature type="region of interest" description="Disordered" evidence="2">
    <location>
        <begin position="332"/>
        <end position="386"/>
    </location>
</feature>
<feature type="region of interest" description="Disordered" evidence="2">
    <location>
        <begin position="166"/>
        <end position="227"/>
    </location>
</feature>
<dbReference type="OMA" id="XINAMID"/>
<evidence type="ECO:0000259" key="3">
    <source>
        <dbReference type="PROSITE" id="PS50006"/>
    </source>
</evidence>
<feature type="compositionally biased region" description="Polar residues" evidence="2">
    <location>
        <begin position="1286"/>
        <end position="1302"/>
    </location>
</feature>
<feature type="compositionally biased region" description="Polar residues" evidence="2">
    <location>
        <begin position="482"/>
        <end position="496"/>
    </location>
</feature>
<feature type="region of interest" description="Disordered" evidence="2">
    <location>
        <begin position="1593"/>
        <end position="1661"/>
    </location>
</feature>
<feature type="compositionally biased region" description="Polar residues" evidence="2">
    <location>
        <begin position="949"/>
        <end position="970"/>
    </location>
</feature>
<dbReference type="CDD" id="cd22724">
    <property type="entry name" value="FHA_Cep170A"/>
    <property type="match status" value="1"/>
</dbReference>
<feature type="compositionally biased region" description="Basic and acidic residues" evidence="2">
    <location>
        <begin position="1650"/>
        <end position="1661"/>
    </location>
</feature>
<dbReference type="Ensembl" id="ENSCMIT00000047917.1">
    <property type="protein sequence ID" value="ENSCMIP00000047248.1"/>
    <property type="gene ID" value="ENSCMIG00000019379.1"/>
</dbReference>
<feature type="compositionally biased region" description="Basic and acidic residues" evidence="2">
    <location>
        <begin position="848"/>
        <end position="857"/>
    </location>
</feature>
<dbReference type="PANTHER" id="PTHR15715">
    <property type="entry name" value="CENTROSOMAL PROTEIN OF 170 KDA"/>
    <property type="match status" value="1"/>
</dbReference>
<comment type="similarity">
    <text evidence="1">Belongs to the CEP170 family.</text>
</comment>
<dbReference type="PANTHER" id="PTHR15715:SF17">
    <property type="entry name" value="CENTROSOMAL PROTEIN OF 170 KDA"/>
    <property type="match status" value="1"/>
</dbReference>
<feature type="region of interest" description="Disordered" evidence="2">
    <location>
        <begin position="989"/>
        <end position="1181"/>
    </location>
</feature>
<feature type="compositionally biased region" description="Basic and acidic residues" evidence="2">
    <location>
        <begin position="341"/>
        <end position="354"/>
    </location>
</feature>
<protein>
    <submittedName>
        <fullName evidence="4">Centrosomal protein 170</fullName>
    </submittedName>
</protein>
<evidence type="ECO:0000256" key="1">
    <source>
        <dbReference type="ARBA" id="ARBA00010436"/>
    </source>
</evidence>
<dbReference type="Proteomes" id="UP000314986">
    <property type="component" value="Unassembled WGS sequence"/>
</dbReference>
<dbReference type="Pfam" id="PF15308">
    <property type="entry name" value="CEP170_C"/>
    <property type="match status" value="1"/>
</dbReference>
<dbReference type="InParanoid" id="A0A4W3K703"/>
<reference evidence="5" key="1">
    <citation type="journal article" date="2006" name="Science">
        <title>Ancient noncoding elements conserved in the human genome.</title>
        <authorList>
            <person name="Venkatesh B."/>
            <person name="Kirkness E.F."/>
            <person name="Loh Y.H."/>
            <person name="Halpern A.L."/>
            <person name="Lee A.P."/>
            <person name="Johnson J."/>
            <person name="Dandona N."/>
            <person name="Viswanathan L.D."/>
            <person name="Tay A."/>
            <person name="Venter J.C."/>
            <person name="Strausberg R.L."/>
            <person name="Brenner S."/>
        </authorList>
    </citation>
    <scope>NUCLEOTIDE SEQUENCE [LARGE SCALE GENOMIC DNA]</scope>
</reference>
<dbReference type="Pfam" id="PF00498">
    <property type="entry name" value="FHA"/>
    <property type="match status" value="1"/>
</dbReference>
<feature type="domain" description="FHA" evidence="3">
    <location>
        <begin position="23"/>
        <end position="73"/>
    </location>
</feature>
<dbReference type="Gene3D" id="2.60.200.20">
    <property type="match status" value="1"/>
</dbReference>
<feature type="compositionally biased region" description="Basic and acidic residues" evidence="2">
    <location>
        <begin position="739"/>
        <end position="753"/>
    </location>
</feature>
<evidence type="ECO:0000313" key="4">
    <source>
        <dbReference type="Ensembl" id="ENSCMIP00000047248.1"/>
    </source>
</evidence>
<feature type="compositionally biased region" description="Basic and acidic residues" evidence="2">
    <location>
        <begin position="718"/>
        <end position="727"/>
    </location>
</feature>
<evidence type="ECO:0000256" key="2">
    <source>
        <dbReference type="SAM" id="MobiDB-lite"/>
    </source>
</evidence>
<feature type="compositionally biased region" description="Polar residues" evidence="2">
    <location>
        <begin position="1157"/>
        <end position="1172"/>
    </location>
</feature>
<organism evidence="4 5">
    <name type="scientific">Callorhinchus milii</name>
    <name type="common">Ghost shark</name>
    <dbReference type="NCBI Taxonomy" id="7868"/>
    <lineage>
        <taxon>Eukaryota</taxon>
        <taxon>Metazoa</taxon>
        <taxon>Chordata</taxon>
        <taxon>Craniata</taxon>
        <taxon>Vertebrata</taxon>
        <taxon>Chondrichthyes</taxon>
        <taxon>Holocephali</taxon>
        <taxon>Chimaeriformes</taxon>
        <taxon>Callorhinchidae</taxon>
        <taxon>Callorhinchus</taxon>
    </lineage>
</organism>
<feature type="compositionally biased region" description="Polar residues" evidence="2">
    <location>
        <begin position="922"/>
        <end position="933"/>
    </location>
</feature>
<name>A0A4W3K703_CALMI</name>
<feature type="compositionally biased region" description="Polar residues" evidence="2">
    <location>
        <begin position="1243"/>
        <end position="1278"/>
    </location>
</feature>
<reference evidence="5" key="3">
    <citation type="journal article" date="2014" name="Nature">
        <title>Elephant shark genome provides unique insights into gnathostome evolution.</title>
        <authorList>
            <consortium name="International Elephant Shark Genome Sequencing Consortium"/>
            <person name="Venkatesh B."/>
            <person name="Lee A.P."/>
            <person name="Ravi V."/>
            <person name="Maurya A.K."/>
            <person name="Lian M.M."/>
            <person name="Swann J.B."/>
            <person name="Ohta Y."/>
            <person name="Flajnik M.F."/>
            <person name="Sutoh Y."/>
            <person name="Kasahara M."/>
            <person name="Hoon S."/>
            <person name="Gangu V."/>
            <person name="Roy S.W."/>
            <person name="Irimia M."/>
            <person name="Korzh V."/>
            <person name="Kondrychyn I."/>
            <person name="Lim Z.W."/>
            <person name="Tay B.H."/>
            <person name="Tohari S."/>
            <person name="Kong K.W."/>
            <person name="Ho S."/>
            <person name="Lorente-Galdos B."/>
            <person name="Quilez J."/>
            <person name="Marques-Bonet T."/>
            <person name="Raney B.J."/>
            <person name="Ingham P.W."/>
            <person name="Tay A."/>
            <person name="Hillier L.W."/>
            <person name="Minx P."/>
            <person name="Boehm T."/>
            <person name="Wilson R.K."/>
            <person name="Brenner S."/>
            <person name="Warren W.C."/>
        </authorList>
    </citation>
    <scope>NUCLEOTIDE SEQUENCE [LARGE SCALE GENOMIC DNA]</scope>
</reference>
<keyword evidence="5" id="KW-1185">Reference proteome</keyword>
<dbReference type="GeneTree" id="ENSGT00940000155103"/>
<feature type="compositionally biased region" description="Low complexity" evidence="2">
    <location>
        <begin position="691"/>
        <end position="705"/>
    </location>
</feature>
<feature type="compositionally biased region" description="Polar residues" evidence="2">
    <location>
        <begin position="504"/>
        <end position="531"/>
    </location>
</feature>
<feature type="compositionally biased region" description="Basic and acidic residues" evidence="2">
    <location>
        <begin position="1143"/>
        <end position="1153"/>
    </location>
</feature>
<feature type="region of interest" description="Disordered" evidence="2">
    <location>
        <begin position="609"/>
        <end position="638"/>
    </location>
</feature>
<proteinExistence type="inferred from homology"/>
<reference evidence="4" key="5">
    <citation type="submission" date="2025-09" db="UniProtKB">
        <authorList>
            <consortium name="Ensembl"/>
        </authorList>
    </citation>
    <scope>IDENTIFICATION</scope>
</reference>
<feature type="compositionally biased region" description="Basic and acidic residues" evidence="2">
    <location>
        <begin position="126"/>
        <end position="140"/>
    </location>
</feature>
<feature type="compositionally biased region" description="Basic and acidic residues" evidence="2">
    <location>
        <begin position="761"/>
        <end position="770"/>
    </location>
</feature>
<feature type="compositionally biased region" description="Low complexity" evidence="2">
    <location>
        <begin position="537"/>
        <end position="551"/>
    </location>
</feature>
<reference evidence="4" key="4">
    <citation type="submission" date="2025-08" db="UniProtKB">
        <authorList>
            <consortium name="Ensembl"/>
        </authorList>
    </citation>
    <scope>IDENTIFICATION</scope>
</reference>
<feature type="compositionally biased region" description="Polar residues" evidence="2">
    <location>
        <begin position="1626"/>
        <end position="1636"/>
    </location>
</feature>
<dbReference type="GO" id="GO:0005814">
    <property type="term" value="C:centriole"/>
    <property type="evidence" value="ECO:0007669"/>
    <property type="project" value="TreeGrafter"/>
</dbReference>
<feature type="region of interest" description="Disordered" evidence="2">
    <location>
        <begin position="117"/>
        <end position="140"/>
    </location>
</feature>
<feature type="region of interest" description="Disordered" evidence="2">
    <location>
        <begin position="1455"/>
        <end position="1486"/>
    </location>
</feature>
<dbReference type="InterPro" id="IPR029300">
    <property type="entry name" value="CEP170_C"/>
</dbReference>
<dbReference type="InterPro" id="IPR000253">
    <property type="entry name" value="FHA_dom"/>
</dbReference>
<feature type="region of interest" description="Disordered" evidence="2">
    <location>
        <begin position="295"/>
        <end position="317"/>
    </location>
</feature>
<feature type="compositionally biased region" description="Low complexity" evidence="2">
    <location>
        <begin position="1414"/>
        <end position="1436"/>
    </location>
</feature>
<feature type="compositionally biased region" description="Low complexity" evidence="2">
    <location>
        <begin position="1203"/>
        <end position="1216"/>
    </location>
</feature>
<feature type="compositionally biased region" description="Basic and acidic residues" evidence="2">
    <location>
        <begin position="188"/>
        <end position="200"/>
    </location>
</feature>
<accession>A0A4W3K703</accession>
<sequence>MSLTSWFLVSSGGTRHRLPREMIFVGRDDCELMLQSRSVDKQHAVINYDALEDEHKVKDLGSLNGTFVNETRIPDQSYITLKIDDKLRFGYDTNLFTVERGELRVPEEALKHEKFTSQLQLTPRPPEAEVPKQVHSSSEEAKAEVIPIAAEMPKVDGKSAVDLSAMPRGTPLYGQPSWWGEDDADDENSSKQDPKPETGKLENSFAEGEVKEANKLEDDGNDLREVPYPFCREPSYFEIPTKEFHQSAQLAESSIHEIPTKDTETSHTVVQGHASFTIEFDDNTPGKVTIKDHVTKFTPDQRHKQKKSPPATKEVSGLQAAMIAAESKVADWLAQNNPPRMRCESTEDDSKSIKSDIPIQMKRLKGNKHDDGTQSDTENGNGHRHAYKHVALEDQLKMYRTEQQKFLLQQKSVTSEKAHEAPVMSRTAFMIEFFDDSNPRKRRSYSFTQNAAAIPQEGLHPFPPARPDRTKGGVTEFKLASSPPQSSSNPTKSSHNIPGHHQNKPLQNQKTVESSPPLPSSQTALLQSSGSIEHRPSQSQEQEQQKQISPSAGKENEDDQSDKGTYTIELENPNPEEEEARRMIDMVFGVVDSHSYSSCTARPIIAEQMDKSKATSTQVVTDEENREPCPDMFDPETALEGSFTCTSPQWVSQWTGLAANHKGADPNDQRPNSPAIGVHDRETDISESGVSAKSASTSDTTSASMSDRKRRTLPQLPTEDKTSESQKSKAPVSLNLTKTRPEIGEKQDTELPEKGTPTPPHPKDRQKEITRGIAKNSSSLKAGSGGNVPGASTNHPQPIKEKVDAVKGISAVRQPSPKSQQQVHRESPPQRTFAKTSAGKPLASSTNHTDKGREVSPRRVVSASQKAGDLQESRQAAASILDKVEAHTEEKRRKSEEISRSPSSKGGNTEKKDSQRPLVRQGSFTIEKPSSNVPLELIPRITREGGSPGATSATGRERSNSIGTDSSMDTTVLLKDTEAVMAFLEAKLREENKLDGGADTPSYHVDDSISPESDIDTASTISLVSGDAEKKSIQKRRTLSSLHKEKSFTKSPAKDQSRITTTNARDKLADKKTKSRASDANVRSESRRPLQTTGRARQASFDLTDDDQTSSLPQSTISDFLSSDQETYSSRSQGRTSFTSTDELLHSKLEGSKLSKTKTSAVNSSTGKSTNLPKPRPTRTSILRRARLGDASDNELADADKVSVVSEVSTTSSTTSKPPSGRKTPSRLDLLAQPRRNRLGSISARSDSEATITRSNVNRASDSSFRSNLRTTSTSDNKPSPRMRANSISRMPDSSKTKTSTAGHGPPSVHLQGARWRRFPTEYASTSEDEFGSNRSSPKHTRLRSTAALRTSKLQNTNAVSSNMLLKNKMKEQDDYIRDWTAHSEEIARISQDLAKDLAILAREIHDVAGEIDSVSSSGTAPSTTVSTAATTPGSTIDTREELVDRVFDESLNFRKIPPATGNGRPGDPRSRISESADQQAASKRKTWSRDEAVLDSLMLTSVSQLSQKIRHIMEKTALKIRILFKDHDRNWEEIENKMRAESEVPILKTSNKEISLILQELKRVEKQLQAINVMIDPDGALDSACGFKLASPSLPGQAKHKSSPTHRSPIITPRELEHKMVRPSPVSSEFDSVQPSHPEYSHHYTQRKPNGEGRENSGHE</sequence>
<feature type="compositionally biased region" description="Basic and acidic residues" evidence="2">
    <location>
        <begin position="882"/>
        <end position="899"/>
    </location>
</feature>
<dbReference type="STRING" id="7868.ENSCMIP00000047248"/>
<feature type="region of interest" description="Disordered" evidence="2">
    <location>
        <begin position="656"/>
        <end position="971"/>
    </location>
</feature>
<dbReference type="InterPro" id="IPR051176">
    <property type="entry name" value="Cent_Immune-Sig_Mod"/>
</dbReference>
<feature type="region of interest" description="Disordered" evidence="2">
    <location>
        <begin position="1203"/>
        <end position="1312"/>
    </location>
</feature>
<dbReference type="SUPFAM" id="SSF49879">
    <property type="entry name" value="SMAD/FHA domain"/>
    <property type="match status" value="1"/>
</dbReference>
<feature type="region of interest" description="Disordered" evidence="2">
    <location>
        <begin position="439"/>
        <end position="581"/>
    </location>
</feature>
<feature type="compositionally biased region" description="Basic and acidic residues" evidence="2">
    <location>
        <begin position="208"/>
        <end position="225"/>
    </location>
</feature>
<dbReference type="PROSITE" id="PS50006">
    <property type="entry name" value="FHA_DOMAIN"/>
    <property type="match status" value="1"/>
</dbReference>
<reference evidence="5" key="2">
    <citation type="journal article" date="2007" name="PLoS Biol.">
        <title>Survey sequencing and comparative analysis of the elephant shark (Callorhinchus milii) genome.</title>
        <authorList>
            <person name="Venkatesh B."/>
            <person name="Kirkness E.F."/>
            <person name="Loh Y.H."/>
            <person name="Halpern A.L."/>
            <person name="Lee A.P."/>
            <person name="Johnson J."/>
            <person name="Dandona N."/>
            <person name="Viswanathan L.D."/>
            <person name="Tay A."/>
            <person name="Venter J.C."/>
            <person name="Strausberg R.L."/>
            <person name="Brenner S."/>
        </authorList>
    </citation>
    <scope>NUCLEOTIDE SEQUENCE [LARGE SCALE GENOMIC DNA]</scope>
</reference>
<feature type="region of interest" description="Disordered" evidence="2">
    <location>
        <begin position="1413"/>
        <end position="1437"/>
    </location>
</feature>
<feature type="compositionally biased region" description="Polar residues" evidence="2">
    <location>
        <begin position="1109"/>
        <end position="1142"/>
    </location>
</feature>
<dbReference type="SMART" id="SM00240">
    <property type="entry name" value="FHA"/>
    <property type="match status" value="1"/>
</dbReference>
<dbReference type="InterPro" id="IPR008984">
    <property type="entry name" value="SMAD_FHA_dom_sf"/>
</dbReference>
<feature type="compositionally biased region" description="Basic and acidic residues" evidence="2">
    <location>
        <begin position="1042"/>
        <end position="1057"/>
    </location>
</feature>
<evidence type="ECO:0000313" key="5">
    <source>
        <dbReference type="Proteomes" id="UP000314986"/>
    </source>
</evidence>